<evidence type="ECO:0000313" key="1">
    <source>
        <dbReference type="EMBL" id="KGM09303.1"/>
    </source>
</evidence>
<dbReference type="OrthoDB" id="4827978at2"/>
<dbReference type="Proteomes" id="UP000054314">
    <property type="component" value="Unassembled WGS sequence"/>
</dbReference>
<accession>A0A0A0BLB5</accession>
<dbReference type="RefSeq" id="WP_035062339.1">
    <property type="nucleotide sequence ID" value="NZ_AXCZ01000200.1"/>
</dbReference>
<name>A0A0A0BLB5_9CELL</name>
<keyword evidence="2" id="KW-1185">Reference proteome</keyword>
<dbReference type="EMBL" id="AXCZ01000200">
    <property type="protein sequence ID" value="KGM09303.1"/>
    <property type="molecule type" value="Genomic_DNA"/>
</dbReference>
<proteinExistence type="predicted"/>
<sequence>MSGSTSTGPRLGTVPARALRIARRVPGSERLAGAVVRRLRRSRIAREVVARVFDVRSGTPGGTTFLSAGRLLDGHGLENLPVVLVDAVGAPAADLPAMVEAVAREQLLTGGFRPVVLLSGDDLSAARRYGYPVELVVQEDAWPTDSPVPWPDYLRHRIGDVVHTYNVSMTVALRSVQDVHGASAVLATCRPPSVR</sequence>
<gene>
    <name evidence="1" type="ORF">N869_04290</name>
</gene>
<organism evidence="1 2">
    <name type="scientific">Cellulomonas bogoriensis 69B4 = DSM 16987</name>
    <dbReference type="NCBI Taxonomy" id="1386082"/>
    <lineage>
        <taxon>Bacteria</taxon>
        <taxon>Bacillati</taxon>
        <taxon>Actinomycetota</taxon>
        <taxon>Actinomycetes</taxon>
        <taxon>Micrococcales</taxon>
        <taxon>Cellulomonadaceae</taxon>
        <taxon>Cellulomonas</taxon>
    </lineage>
</organism>
<evidence type="ECO:0000313" key="2">
    <source>
        <dbReference type="Proteomes" id="UP000054314"/>
    </source>
</evidence>
<dbReference type="AlphaFoldDB" id="A0A0A0BLB5"/>
<protein>
    <submittedName>
        <fullName evidence="1">Uncharacterized protein</fullName>
    </submittedName>
</protein>
<comment type="caution">
    <text evidence="1">The sequence shown here is derived from an EMBL/GenBank/DDBJ whole genome shotgun (WGS) entry which is preliminary data.</text>
</comment>
<reference evidence="1 2" key="1">
    <citation type="submission" date="2013-08" db="EMBL/GenBank/DDBJ databases">
        <title>Genome sequencing of Cellulomonas bogoriensis 69B4.</title>
        <authorList>
            <person name="Chen F."/>
            <person name="Li Y."/>
            <person name="Wang G."/>
        </authorList>
    </citation>
    <scope>NUCLEOTIDE SEQUENCE [LARGE SCALE GENOMIC DNA]</scope>
    <source>
        <strain evidence="1 2">69B4</strain>
    </source>
</reference>